<dbReference type="InterPro" id="IPR004854">
    <property type="entry name" value="Ufd1-like"/>
</dbReference>
<dbReference type="GO" id="GO:0036503">
    <property type="term" value="P:ERAD pathway"/>
    <property type="evidence" value="ECO:0007669"/>
    <property type="project" value="TreeGrafter"/>
</dbReference>
<dbReference type="InterPro" id="IPR027413">
    <property type="entry name" value="GROEL-like_equatorial_sf"/>
</dbReference>
<comment type="similarity">
    <text evidence="1">Belongs to the TCP-1 chaperonin family.</text>
</comment>
<evidence type="ECO:0000259" key="3">
    <source>
        <dbReference type="Pfam" id="PF24842"/>
    </source>
</evidence>
<evidence type="ECO:0000313" key="5">
    <source>
        <dbReference type="Proteomes" id="UP000028990"/>
    </source>
</evidence>
<dbReference type="InterPro" id="IPR002194">
    <property type="entry name" value="Chaperonin_TCP-1_CS"/>
</dbReference>
<dbReference type="GO" id="GO:0051082">
    <property type="term" value="F:unfolded protein binding"/>
    <property type="evidence" value="ECO:0007669"/>
    <property type="project" value="InterPro"/>
</dbReference>
<dbReference type="AlphaFoldDB" id="A0A091D6K0"/>
<dbReference type="GO" id="GO:0006511">
    <property type="term" value="P:ubiquitin-dependent protein catabolic process"/>
    <property type="evidence" value="ECO:0007669"/>
    <property type="project" value="InterPro"/>
</dbReference>
<accession>A0A091D6K0</accession>
<dbReference type="Proteomes" id="UP000028990">
    <property type="component" value="Unassembled WGS sequence"/>
</dbReference>
<dbReference type="GO" id="GO:0031593">
    <property type="term" value="F:polyubiquitin modification-dependent protein binding"/>
    <property type="evidence" value="ECO:0007669"/>
    <property type="project" value="TreeGrafter"/>
</dbReference>
<feature type="domain" description="Ubiquitin fusion degradation protein UFD1 N-terminal subdomain 2" evidence="3">
    <location>
        <begin position="101"/>
        <end position="141"/>
    </location>
</feature>
<gene>
    <name evidence="4" type="ORF">H920_12704</name>
</gene>
<proteinExistence type="inferred from homology"/>
<feature type="region of interest" description="Disordered" evidence="2">
    <location>
        <begin position="140"/>
        <end position="165"/>
    </location>
</feature>
<organism evidence="4 5">
    <name type="scientific">Fukomys damarensis</name>
    <name type="common">Damaraland mole rat</name>
    <name type="synonym">Cryptomys damarensis</name>
    <dbReference type="NCBI Taxonomy" id="885580"/>
    <lineage>
        <taxon>Eukaryota</taxon>
        <taxon>Metazoa</taxon>
        <taxon>Chordata</taxon>
        <taxon>Craniata</taxon>
        <taxon>Vertebrata</taxon>
        <taxon>Euteleostomi</taxon>
        <taxon>Mammalia</taxon>
        <taxon>Eutheria</taxon>
        <taxon>Euarchontoglires</taxon>
        <taxon>Glires</taxon>
        <taxon>Rodentia</taxon>
        <taxon>Hystricomorpha</taxon>
        <taxon>Bathyergidae</taxon>
        <taxon>Fukomys</taxon>
    </lineage>
</organism>
<evidence type="ECO:0000256" key="2">
    <source>
        <dbReference type="SAM" id="MobiDB-lite"/>
    </source>
</evidence>
<dbReference type="Pfam" id="PF00118">
    <property type="entry name" value="Cpn60_TCP1"/>
    <property type="match status" value="1"/>
</dbReference>
<reference evidence="4 5" key="1">
    <citation type="submission" date="2013-11" db="EMBL/GenBank/DDBJ databases">
        <title>The Damaraland mole rat (Fukomys damarensis) genome and evolution of African mole rats.</title>
        <authorList>
            <person name="Gladyshev V.N."/>
            <person name="Fang X."/>
        </authorList>
    </citation>
    <scope>NUCLEOTIDE SEQUENCE [LARGE SCALE GENOMIC DNA]</scope>
    <source>
        <tissue evidence="4">Liver</tissue>
    </source>
</reference>
<dbReference type="InterPro" id="IPR002423">
    <property type="entry name" value="Cpn60/GroEL/TCP-1"/>
</dbReference>
<dbReference type="Pfam" id="PF24842">
    <property type="entry name" value="UFD1_N2"/>
    <property type="match status" value="1"/>
</dbReference>
<dbReference type="PANTHER" id="PTHR12555:SF13">
    <property type="entry name" value="UBIQUITIN RECOGNITION FACTOR IN ER-ASSOCIATED DEGRADATION PROTEIN 1"/>
    <property type="match status" value="1"/>
</dbReference>
<dbReference type="Gene3D" id="1.10.560.10">
    <property type="entry name" value="GroEL-like equatorial domain"/>
    <property type="match status" value="1"/>
</dbReference>
<dbReference type="SUPFAM" id="SSF48592">
    <property type="entry name" value="GroEL equatorial domain-like"/>
    <property type="match status" value="1"/>
</dbReference>
<dbReference type="GO" id="GO:0006457">
    <property type="term" value="P:protein folding"/>
    <property type="evidence" value="ECO:0007669"/>
    <property type="project" value="InterPro"/>
</dbReference>
<dbReference type="GO" id="GO:0016887">
    <property type="term" value="F:ATP hydrolysis activity"/>
    <property type="evidence" value="ECO:0007669"/>
    <property type="project" value="InterPro"/>
</dbReference>
<dbReference type="PROSITE" id="PS00995">
    <property type="entry name" value="TCP1_3"/>
    <property type="match status" value="1"/>
</dbReference>
<name>A0A091D6K0_FUKDA</name>
<sequence>MGKFIVDDQGKAAISNDGDTILKLLDVIYPATRSLVDTAKSQDVEAGDGTTSVTSWMQDDAEFAVGGRRLSSSGECQPASGHILQIPVSEPELPGHHQAQSKDVTAINYNEKIYELRVMETKPDKAVSITECDMNVDFDGPLGYKEPKRQVQQEESGENEADHSGYARELGFLPVLLRFWE</sequence>
<keyword evidence="5" id="KW-1185">Reference proteome</keyword>
<evidence type="ECO:0000256" key="1">
    <source>
        <dbReference type="ARBA" id="ARBA00008020"/>
    </source>
</evidence>
<dbReference type="InterPro" id="IPR055418">
    <property type="entry name" value="UFD1_N2"/>
</dbReference>
<dbReference type="EMBL" id="KN123317">
    <property type="protein sequence ID" value="KFO25900.1"/>
    <property type="molecule type" value="Genomic_DNA"/>
</dbReference>
<dbReference type="PANTHER" id="PTHR12555">
    <property type="entry name" value="UBIQUITIN FUSION DEGRADATON PROTEIN 1"/>
    <property type="match status" value="1"/>
</dbReference>
<dbReference type="GO" id="GO:0034098">
    <property type="term" value="C:VCP-NPL4-UFD1 AAA ATPase complex"/>
    <property type="evidence" value="ECO:0007669"/>
    <property type="project" value="TreeGrafter"/>
</dbReference>
<evidence type="ECO:0000313" key="4">
    <source>
        <dbReference type="EMBL" id="KFO25900.1"/>
    </source>
</evidence>
<dbReference type="GO" id="GO:0005524">
    <property type="term" value="F:ATP binding"/>
    <property type="evidence" value="ECO:0007669"/>
    <property type="project" value="InterPro"/>
</dbReference>
<dbReference type="Gene3D" id="3.10.330.10">
    <property type="match status" value="1"/>
</dbReference>
<protein>
    <submittedName>
        <fullName evidence="4">Ubiquitin fusion degradation protein 1 like protein</fullName>
    </submittedName>
</protein>